<sequence>MRTCNTPIRTIVVRPAKPRDPLARAVARRLGALIFHRQAPDRLGRMDLDQRVRELGEW</sequence>
<evidence type="ECO:0000313" key="2">
    <source>
        <dbReference type="Proteomes" id="UP001169027"/>
    </source>
</evidence>
<gene>
    <name evidence="1" type="ORF">Q2T77_24170</name>
</gene>
<protein>
    <submittedName>
        <fullName evidence="1">Short-chain dehydrogenase</fullName>
    </submittedName>
</protein>
<dbReference type="Proteomes" id="UP001169027">
    <property type="component" value="Unassembled WGS sequence"/>
</dbReference>
<comment type="caution">
    <text evidence="1">The sequence shown here is derived from an EMBL/GenBank/DDBJ whole genome shotgun (WGS) entry which is preliminary data.</text>
</comment>
<accession>A0ABT8S9B1</accession>
<reference evidence="1" key="1">
    <citation type="submission" date="2023-06" db="EMBL/GenBank/DDBJ databases">
        <authorList>
            <person name="Jiang Y."/>
            <person name="Liu Q."/>
        </authorList>
    </citation>
    <scope>NUCLEOTIDE SEQUENCE</scope>
    <source>
        <strain evidence="1">CGMCC 1.12090</strain>
    </source>
</reference>
<organism evidence="1 2">
    <name type="scientific">Variovorax ginsengisoli</name>
    <dbReference type="NCBI Taxonomy" id="363844"/>
    <lineage>
        <taxon>Bacteria</taxon>
        <taxon>Pseudomonadati</taxon>
        <taxon>Pseudomonadota</taxon>
        <taxon>Betaproteobacteria</taxon>
        <taxon>Burkholderiales</taxon>
        <taxon>Comamonadaceae</taxon>
        <taxon>Variovorax</taxon>
    </lineage>
</organism>
<keyword evidence="2" id="KW-1185">Reference proteome</keyword>
<proteinExistence type="predicted"/>
<evidence type="ECO:0000313" key="1">
    <source>
        <dbReference type="EMBL" id="MDO1535385.1"/>
    </source>
</evidence>
<dbReference type="RefSeq" id="WP_301813023.1">
    <property type="nucleotide sequence ID" value="NZ_JAUJZH010000019.1"/>
</dbReference>
<name>A0ABT8S9B1_9BURK</name>
<dbReference type="EMBL" id="JAUKVY010000019">
    <property type="protein sequence ID" value="MDO1535385.1"/>
    <property type="molecule type" value="Genomic_DNA"/>
</dbReference>